<sequence>MSTDEEESDVKPEDAGEGPEPYPYGKYEGGRDDQLDRHGFGRAILPNGDIYEGSYMHGKRHGKGLYVFKNGARYDGDWKNGLKYGTGEFIYPDGTRYVGEWKRDLKQGKGIYYYANGDTYEGGWYKGFRHGYGTYIHKSVNVVHTGNWKDGRMEGPGILDYGCYKYHGKFDKNLPKGPGCFVFEKKFMQHGFYVNLRNPAFDYVGADKLALDDTNLESPEYRGNPRGIVPLWRARSVTLYNEELLPPEPLDLPIVDSQQSLVDILGYLEGLDHAGAAGKGEAEEEQHLTSPVTEKGDATEELLANTPINL</sequence>
<dbReference type="GO" id="GO:0007286">
    <property type="term" value="P:spermatid development"/>
    <property type="evidence" value="ECO:0007669"/>
    <property type="project" value="TreeGrafter"/>
</dbReference>
<organism evidence="3 4">
    <name type="scientific">Tenebrio molitor</name>
    <name type="common">Yellow mealworm beetle</name>
    <dbReference type="NCBI Taxonomy" id="7067"/>
    <lineage>
        <taxon>Eukaryota</taxon>
        <taxon>Metazoa</taxon>
        <taxon>Ecdysozoa</taxon>
        <taxon>Arthropoda</taxon>
        <taxon>Hexapoda</taxon>
        <taxon>Insecta</taxon>
        <taxon>Pterygota</taxon>
        <taxon>Neoptera</taxon>
        <taxon>Endopterygota</taxon>
        <taxon>Coleoptera</taxon>
        <taxon>Polyphaga</taxon>
        <taxon>Cucujiformia</taxon>
        <taxon>Tenebrionidae</taxon>
        <taxon>Tenebrio</taxon>
    </lineage>
</organism>
<dbReference type="InterPro" id="IPR003409">
    <property type="entry name" value="MORN"/>
</dbReference>
<protein>
    <recommendedName>
        <fullName evidence="5">Radial spoke head 1 homolog</fullName>
    </recommendedName>
</protein>
<accession>A0A8J6HC66</accession>
<dbReference type="PANTHER" id="PTHR43215">
    <property type="entry name" value="RADIAL SPOKE HEAD 1 HOMOLOG"/>
    <property type="match status" value="1"/>
</dbReference>
<reference evidence="3" key="2">
    <citation type="submission" date="2021-08" db="EMBL/GenBank/DDBJ databases">
        <authorList>
            <person name="Eriksson T."/>
        </authorList>
    </citation>
    <scope>NUCLEOTIDE SEQUENCE</scope>
    <source>
        <strain evidence="3">Stoneville</strain>
        <tissue evidence="3">Whole head</tissue>
    </source>
</reference>
<proteinExistence type="predicted"/>
<name>A0A8J6HC66_TENMO</name>
<dbReference type="Pfam" id="PF02493">
    <property type="entry name" value="MORN"/>
    <property type="match status" value="7"/>
</dbReference>
<dbReference type="Gene3D" id="2.20.110.10">
    <property type="entry name" value="Histone H3 K4-specific methyltransferase SET7/9 N-terminal domain"/>
    <property type="match status" value="2"/>
</dbReference>
<feature type="region of interest" description="Disordered" evidence="2">
    <location>
        <begin position="276"/>
        <end position="299"/>
    </location>
</feature>
<dbReference type="GO" id="GO:0031514">
    <property type="term" value="C:motile cilium"/>
    <property type="evidence" value="ECO:0007669"/>
    <property type="project" value="TreeGrafter"/>
</dbReference>
<dbReference type="GO" id="GO:0035082">
    <property type="term" value="P:axoneme assembly"/>
    <property type="evidence" value="ECO:0007669"/>
    <property type="project" value="TreeGrafter"/>
</dbReference>
<dbReference type="PANTHER" id="PTHR43215:SF14">
    <property type="entry name" value="RADIAL SPOKE HEAD 1 HOMOLOG"/>
    <property type="match status" value="1"/>
</dbReference>
<evidence type="ECO:0000313" key="3">
    <source>
        <dbReference type="EMBL" id="KAH0811798.1"/>
    </source>
</evidence>
<dbReference type="GO" id="GO:0005634">
    <property type="term" value="C:nucleus"/>
    <property type="evidence" value="ECO:0007669"/>
    <property type="project" value="TreeGrafter"/>
</dbReference>
<keyword evidence="1" id="KW-0677">Repeat</keyword>
<dbReference type="AlphaFoldDB" id="A0A8J6HC66"/>
<feature type="region of interest" description="Disordered" evidence="2">
    <location>
        <begin position="1"/>
        <end position="31"/>
    </location>
</feature>
<evidence type="ECO:0008006" key="5">
    <source>
        <dbReference type="Google" id="ProtNLM"/>
    </source>
</evidence>
<dbReference type="Proteomes" id="UP000719412">
    <property type="component" value="Unassembled WGS sequence"/>
</dbReference>
<evidence type="ECO:0000256" key="2">
    <source>
        <dbReference type="SAM" id="MobiDB-lite"/>
    </source>
</evidence>
<keyword evidence="4" id="KW-1185">Reference proteome</keyword>
<dbReference type="SUPFAM" id="SSF82185">
    <property type="entry name" value="Histone H3 K4-specific methyltransferase SET7/9 N-terminal domain"/>
    <property type="match status" value="1"/>
</dbReference>
<reference evidence="3" key="1">
    <citation type="journal article" date="2020" name="J Insects Food Feed">
        <title>The yellow mealworm (Tenebrio molitor) genome: a resource for the emerging insects as food and feed industry.</title>
        <authorList>
            <person name="Eriksson T."/>
            <person name="Andere A."/>
            <person name="Kelstrup H."/>
            <person name="Emery V."/>
            <person name="Picard C."/>
        </authorList>
    </citation>
    <scope>NUCLEOTIDE SEQUENCE</scope>
    <source>
        <strain evidence="3">Stoneville</strain>
        <tissue evidence="3">Whole head</tissue>
    </source>
</reference>
<gene>
    <name evidence="3" type="ORF">GEV33_010995</name>
</gene>
<comment type="caution">
    <text evidence="3">The sequence shown here is derived from an EMBL/GenBank/DDBJ whole genome shotgun (WGS) entry which is preliminary data.</text>
</comment>
<evidence type="ECO:0000313" key="4">
    <source>
        <dbReference type="Proteomes" id="UP000719412"/>
    </source>
</evidence>
<evidence type="ECO:0000256" key="1">
    <source>
        <dbReference type="ARBA" id="ARBA00022737"/>
    </source>
</evidence>
<dbReference type="EMBL" id="JABDTM020026543">
    <property type="protein sequence ID" value="KAH0811798.1"/>
    <property type="molecule type" value="Genomic_DNA"/>
</dbReference>
<dbReference type="SMART" id="SM00698">
    <property type="entry name" value="MORN"/>
    <property type="match status" value="5"/>
</dbReference>